<dbReference type="SUPFAM" id="SSF52047">
    <property type="entry name" value="RNI-like"/>
    <property type="match status" value="1"/>
</dbReference>
<dbReference type="AlphaFoldDB" id="A0AAD7C812"/>
<evidence type="ECO:0000313" key="3">
    <source>
        <dbReference type="Proteomes" id="UP001221142"/>
    </source>
</evidence>
<evidence type="ECO:0000313" key="2">
    <source>
        <dbReference type="EMBL" id="KAJ7641713.1"/>
    </source>
</evidence>
<comment type="caution">
    <text evidence="2">The sequence shown here is derived from an EMBL/GenBank/DDBJ whole genome shotgun (WGS) entry which is preliminary data.</text>
</comment>
<sequence>MSVLVELEAQIDLVSKDIERQKQVLKTLESNRSLLQRQLNTLRDPIARLPLEISSQIFVQCLPPGSPAVPDGHQVPMLLLNVCNAWTDIALSTTDLWTKIHFTLPRNQAFGRLLAIWLGRARTNLSHVSVKGPMHSGIATQIFRHSSHLGHLELAAEDGQGDDDDFIEFRDLLEGVLPESLPALHTFVIRSGRRTLQVAASPILQILRLAPNLTELEFDAVETVGGTANDLVVLSSLRRLSLSMESQQYIGSQSKILGYISAPQLATLCLHHDLRPSAEDHRSILTFLERSSPPLHTLVSTNPGDCSCLDDILPLVPTLTDLRVQCPGPSGVDRVCTLLGQTQPTAVPNLRALLFTHVHNKAGAWDAVVQALSARRTQIKTLRMEFRSSVIPIPPNALTALKEFSAEGMDIWIGIRPSGQNRFLDL</sequence>
<keyword evidence="3" id="KW-1185">Reference proteome</keyword>
<proteinExistence type="predicted"/>
<feature type="coiled-coil region" evidence="1">
    <location>
        <begin position="4"/>
        <end position="38"/>
    </location>
</feature>
<protein>
    <recommendedName>
        <fullName evidence="4">F-box domain-containing protein</fullName>
    </recommendedName>
</protein>
<dbReference type="Proteomes" id="UP001221142">
    <property type="component" value="Unassembled WGS sequence"/>
</dbReference>
<gene>
    <name evidence="2" type="ORF">FB45DRAFT_361118</name>
</gene>
<dbReference type="EMBL" id="JARKIF010000004">
    <property type="protein sequence ID" value="KAJ7641713.1"/>
    <property type="molecule type" value="Genomic_DNA"/>
</dbReference>
<dbReference type="InterPro" id="IPR032675">
    <property type="entry name" value="LRR_dom_sf"/>
</dbReference>
<evidence type="ECO:0008006" key="4">
    <source>
        <dbReference type="Google" id="ProtNLM"/>
    </source>
</evidence>
<reference evidence="2" key="1">
    <citation type="submission" date="2023-03" db="EMBL/GenBank/DDBJ databases">
        <title>Massive genome expansion in bonnet fungi (Mycena s.s.) driven by repeated elements and novel gene families across ecological guilds.</title>
        <authorList>
            <consortium name="Lawrence Berkeley National Laboratory"/>
            <person name="Harder C.B."/>
            <person name="Miyauchi S."/>
            <person name="Viragh M."/>
            <person name="Kuo A."/>
            <person name="Thoen E."/>
            <person name="Andreopoulos B."/>
            <person name="Lu D."/>
            <person name="Skrede I."/>
            <person name="Drula E."/>
            <person name="Henrissat B."/>
            <person name="Morin E."/>
            <person name="Kohler A."/>
            <person name="Barry K."/>
            <person name="LaButti K."/>
            <person name="Morin E."/>
            <person name="Salamov A."/>
            <person name="Lipzen A."/>
            <person name="Mereny Z."/>
            <person name="Hegedus B."/>
            <person name="Baldrian P."/>
            <person name="Stursova M."/>
            <person name="Weitz H."/>
            <person name="Taylor A."/>
            <person name="Grigoriev I.V."/>
            <person name="Nagy L.G."/>
            <person name="Martin F."/>
            <person name="Kauserud H."/>
        </authorList>
    </citation>
    <scope>NUCLEOTIDE SEQUENCE</scope>
    <source>
        <strain evidence="2">9284</strain>
    </source>
</reference>
<organism evidence="2 3">
    <name type="scientific">Roridomyces roridus</name>
    <dbReference type="NCBI Taxonomy" id="1738132"/>
    <lineage>
        <taxon>Eukaryota</taxon>
        <taxon>Fungi</taxon>
        <taxon>Dikarya</taxon>
        <taxon>Basidiomycota</taxon>
        <taxon>Agaricomycotina</taxon>
        <taxon>Agaricomycetes</taxon>
        <taxon>Agaricomycetidae</taxon>
        <taxon>Agaricales</taxon>
        <taxon>Marasmiineae</taxon>
        <taxon>Mycenaceae</taxon>
        <taxon>Roridomyces</taxon>
    </lineage>
</organism>
<dbReference type="Gene3D" id="3.80.10.10">
    <property type="entry name" value="Ribonuclease Inhibitor"/>
    <property type="match status" value="1"/>
</dbReference>
<keyword evidence="1" id="KW-0175">Coiled coil</keyword>
<accession>A0AAD7C812</accession>
<evidence type="ECO:0000256" key="1">
    <source>
        <dbReference type="SAM" id="Coils"/>
    </source>
</evidence>
<name>A0AAD7C812_9AGAR</name>